<dbReference type="KEGG" id="cbb:CLD_2060"/>
<reference evidence="7 8" key="1">
    <citation type="journal article" date="2007" name="PLoS ONE">
        <title>Analysis of the neurotoxin complex genes in Clostridium botulinum A1-A4 and B1 strains: BoNT/A3, /Ba4 and /B1 clusters are located within plasmids.</title>
        <authorList>
            <person name="Smith T.J."/>
            <person name="Hill K.K."/>
            <person name="Foley B.T."/>
            <person name="Detter J.C."/>
            <person name="Munk A.C."/>
            <person name="Bruce D.C."/>
            <person name="Doggett N.A."/>
            <person name="Smith L.A."/>
            <person name="Marks J.D."/>
            <person name="Xie G."/>
            <person name="Brettin T.S."/>
        </authorList>
    </citation>
    <scope>NUCLEOTIDE SEQUENCE [LARGE SCALE GENOMIC DNA]</scope>
    <source>
        <strain evidence="8">Okra / Type B1</strain>
    </source>
</reference>
<sequence>MANKKFWEVKNSSENENIGETYIYGDIVSYKWDDTDTTAKSFKEDLDSLGDIDTLNIYINSPGGSVFQGTAIYNIIKRHKAKINIHVDGVAASIASVIAMAGDTIFMPKNSMMMIHNPWTFAWGNANELRKQADDLDKIRESLIEAYLSKAGDKLSRETLIEIMDNETWLTAQECYDYGLCDELVEEKEIAASINTELFAKYKNTPKELLNKKIKPKEPIKNTEKIEKDEEIEALIARVNNTLKFEEERIHE</sequence>
<evidence type="ECO:0000313" key="7">
    <source>
        <dbReference type="EMBL" id="ACA44561.1"/>
    </source>
</evidence>
<dbReference type="PRINTS" id="PR00127">
    <property type="entry name" value="CLPPROTEASEP"/>
</dbReference>
<dbReference type="HOGENOM" id="CLU_052762_1_0_9"/>
<dbReference type="NCBIfam" id="NF045542">
    <property type="entry name" value="Clp_rel_HeadMat"/>
    <property type="match status" value="1"/>
</dbReference>
<dbReference type="Pfam" id="PF00574">
    <property type="entry name" value="CLP_protease"/>
    <property type="match status" value="1"/>
</dbReference>
<dbReference type="PANTHER" id="PTHR10381">
    <property type="entry name" value="ATP-DEPENDENT CLP PROTEASE PROTEOLYTIC SUBUNIT"/>
    <property type="match status" value="1"/>
</dbReference>
<dbReference type="Gene3D" id="3.90.226.10">
    <property type="entry name" value="2-enoyl-CoA Hydratase, Chain A, domain 1"/>
    <property type="match status" value="1"/>
</dbReference>
<dbReference type="SUPFAM" id="SSF52096">
    <property type="entry name" value="ClpP/crotonase"/>
    <property type="match status" value="1"/>
</dbReference>
<dbReference type="AlphaFoldDB" id="B1IJ19"/>
<keyword evidence="3 7" id="KW-0645">Protease</keyword>
<keyword evidence="5" id="KW-0720">Serine protease</keyword>
<evidence type="ECO:0000256" key="2">
    <source>
        <dbReference type="ARBA" id="ARBA00022490"/>
    </source>
</evidence>
<dbReference type="InterPro" id="IPR029045">
    <property type="entry name" value="ClpP/crotonase-like_dom_sf"/>
</dbReference>
<dbReference type="InterPro" id="IPR023562">
    <property type="entry name" value="ClpP/TepA"/>
</dbReference>
<evidence type="ECO:0000256" key="1">
    <source>
        <dbReference type="ARBA" id="ARBA00007039"/>
    </source>
</evidence>
<organism evidence="7 8">
    <name type="scientific">Clostridium botulinum (strain Okra / Type B1)</name>
    <dbReference type="NCBI Taxonomy" id="498213"/>
    <lineage>
        <taxon>Bacteria</taxon>
        <taxon>Bacillati</taxon>
        <taxon>Bacillota</taxon>
        <taxon>Clostridia</taxon>
        <taxon>Eubacteriales</taxon>
        <taxon>Clostridiaceae</taxon>
        <taxon>Clostridium</taxon>
    </lineage>
</organism>
<dbReference type="GO" id="GO:0006515">
    <property type="term" value="P:protein quality control for misfolded or incompletely synthesized proteins"/>
    <property type="evidence" value="ECO:0007669"/>
    <property type="project" value="TreeGrafter"/>
</dbReference>
<evidence type="ECO:0000313" key="8">
    <source>
        <dbReference type="Proteomes" id="UP000008541"/>
    </source>
</evidence>
<gene>
    <name evidence="7" type="ordered locus">CLD_2060</name>
</gene>
<dbReference type="GO" id="GO:0051117">
    <property type="term" value="F:ATPase binding"/>
    <property type="evidence" value="ECO:0007669"/>
    <property type="project" value="TreeGrafter"/>
</dbReference>
<evidence type="ECO:0000256" key="5">
    <source>
        <dbReference type="ARBA" id="ARBA00022825"/>
    </source>
</evidence>
<name>B1IJ19_CLOBK</name>
<dbReference type="Proteomes" id="UP000008541">
    <property type="component" value="Chromosome"/>
</dbReference>
<dbReference type="InterPro" id="IPR001907">
    <property type="entry name" value="ClpP"/>
</dbReference>
<evidence type="ECO:0000256" key="4">
    <source>
        <dbReference type="ARBA" id="ARBA00022801"/>
    </source>
</evidence>
<dbReference type="EMBL" id="CP000939">
    <property type="protein sequence ID" value="ACA44561.1"/>
    <property type="molecule type" value="Genomic_DNA"/>
</dbReference>
<keyword evidence="2" id="KW-0963">Cytoplasm</keyword>
<evidence type="ECO:0000256" key="6">
    <source>
        <dbReference type="RuleBase" id="RU003567"/>
    </source>
</evidence>
<keyword evidence="4" id="KW-0378">Hydrolase</keyword>
<proteinExistence type="inferred from homology"/>
<dbReference type="RefSeq" id="WP_015957668.1">
    <property type="nucleotide sequence ID" value="NC_010516.1"/>
</dbReference>
<dbReference type="GO" id="GO:0009368">
    <property type="term" value="C:endopeptidase Clp complex"/>
    <property type="evidence" value="ECO:0007669"/>
    <property type="project" value="TreeGrafter"/>
</dbReference>
<dbReference type="CDD" id="cd07016">
    <property type="entry name" value="S14_ClpP_1"/>
    <property type="match status" value="1"/>
</dbReference>
<accession>B1IJ19</accession>
<evidence type="ECO:0000256" key="3">
    <source>
        <dbReference type="ARBA" id="ARBA00022670"/>
    </source>
</evidence>
<dbReference type="GO" id="GO:0004252">
    <property type="term" value="F:serine-type endopeptidase activity"/>
    <property type="evidence" value="ECO:0007669"/>
    <property type="project" value="InterPro"/>
</dbReference>
<comment type="similarity">
    <text evidence="1 6">Belongs to the peptidase S14 family.</text>
</comment>
<dbReference type="GO" id="GO:0004176">
    <property type="term" value="F:ATP-dependent peptidase activity"/>
    <property type="evidence" value="ECO:0007669"/>
    <property type="project" value="InterPro"/>
</dbReference>
<dbReference type="PANTHER" id="PTHR10381:SF70">
    <property type="entry name" value="ATP-DEPENDENT CLP PROTEASE PROTEOLYTIC SUBUNIT"/>
    <property type="match status" value="1"/>
</dbReference>
<protein>
    <recommendedName>
        <fullName evidence="6">ATP-dependent Clp protease proteolytic subunit</fullName>
    </recommendedName>
</protein>